<sequence>MSQAHDLRTNPIHLGLGARAQAQPVFTGLEWYEAYAARTHADGAEGRLVALSDFTGDWTSWEVHPEGDEVVVCTAGEMTLIQEREDGSTSAQVLAAGEYAINPAGTWHTADIAEAATALFITCGLGTLHRPR</sequence>
<dbReference type="Proteomes" id="UP000004030">
    <property type="component" value="Unassembled WGS sequence"/>
</dbReference>
<comment type="caution">
    <text evidence="1">The sequence shown here is derived from an EMBL/GenBank/DDBJ whole genome shotgun (WGS) entry which is preliminary data.</text>
</comment>
<name>G6ECA3_9SPHN</name>
<dbReference type="RefSeq" id="WP_007012889.1">
    <property type="nucleotide sequence ID" value="NZ_AGFM01000028.1"/>
</dbReference>
<organism evidence="1 2">
    <name type="scientific">Novosphingobium pentaromativorans US6-1</name>
    <dbReference type="NCBI Taxonomy" id="1088721"/>
    <lineage>
        <taxon>Bacteria</taxon>
        <taxon>Pseudomonadati</taxon>
        <taxon>Pseudomonadota</taxon>
        <taxon>Alphaproteobacteria</taxon>
        <taxon>Sphingomonadales</taxon>
        <taxon>Sphingomonadaceae</taxon>
        <taxon>Novosphingobium</taxon>
    </lineage>
</organism>
<dbReference type="eggNOG" id="COG1917">
    <property type="taxonomic scope" value="Bacteria"/>
</dbReference>
<dbReference type="KEGG" id="npn:JI59_10200"/>
<dbReference type="PATRIC" id="fig|1088721.3.peg.1952"/>
<dbReference type="STRING" id="1088721.JI59_10200"/>
<reference evidence="1 2" key="1">
    <citation type="journal article" date="2012" name="J. Bacteriol.">
        <title>Genome sequence of benzo(a)pyrene-degrading bacterium Novosphingobium pentaromativorans US6-1.</title>
        <authorList>
            <person name="Luo Y.R."/>
            <person name="Kang S.G."/>
            <person name="Kim S.J."/>
            <person name="Kim M.R."/>
            <person name="Li N."/>
            <person name="Lee J.H."/>
            <person name="Kwon K.K."/>
        </authorList>
    </citation>
    <scope>NUCLEOTIDE SEQUENCE [LARGE SCALE GENOMIC DNA]</scope>
    <source>
        <strain evidence="1 2">US6-1</strain>
    </source>
</reference>
<evidence type="ECO:0000313" key="2">
    <source>
        <dbReference type="Proteomes" id="UP000004030"/>
    </source>
</evidence>
<dbReference type="EMBL" id="AGFM01000028">
    <property type="protein sequence ID" value="EHJ61038.1"/>
    <property type="molecule type" value="Genomic_DNA"/>
</dbReference>
<dbReference type="Gene3D" id="2.60.120.10">
    <property type="entry name" value="Jelly Rolls"/>
    <property type="match status" value="1"/>
</dbReference>
<dbReference type="InterPro" id="IPR014710">
    <property type="entry name" value="RmlC-like_jellyroll"/>
</dbReference>
<evidence type="ECO:0000313" key="1">
    <source>
        <dbReference type="EMBL" id="EHJ61038.1"/>
    </source>
</evidence>
<proteinExistence type="predicted"/>
<dbReference type="SUPFAM" id="SSF51182">
    <property type="entry name" value="RmlC-like cupins"/>
    <property type="match status" value="1"/>
</dbReference>
<keyword evidence="2" id="KW-1185">Reference proteome</keyword>
<dbReference type="InterPro" id="IPR011051">
    <property type="entry name" value="RmlC_Cupin_sf"/>
</dbReference>
<gene>
    <name evidence="1" type="ORF">NSU_1974</name>
</gene>
<protein>
    <submittedName>
        <fullName evidence="1">Uncharacterized protein</fullName>
    </submittedName>
</protein>
<dbReference type="AlphaFoldDB" id="G6ECA3"/>
<accession>G6ECA3</accession>
<dbReference type="OrthoDB" id="512358at2"/>